<gene>
    <name evidence="1" type="ORF">WN944_005861</name>
</gene>
<organism evidence="1 2">
    <name type="scientific">Citrus x changshan-huyou</name>
    <dbReference type="NCBI Taxonomy" id="2935761"/>
    <lineage>
        <taxon>Eukaryota</taxon>
        <taxon>Viridiplantae</taxon>
        <taxon>Streptophyta</taxon>
        <taxon>Embryophyta</taxon>
        <taxon>Tracheophyta</taxon>
        <taxon>Spermatophyta</taxon>
        <taxon>Magnoliopsida</taxon>
        <taxon>eudicotyledons</taxon>
        <taxon>Gunneridae</taxon>
        <taxon>Pentapetalae</taxon>
        <taxon>rosids</taxon>
        <taxon>malvids</taxon>
        <taxon>Sapindales</taxon>
        <taxon>Rutaceae</taxon>
        <taxon>Aurantioideae</taxon>
        <taxon>Citrus</taxon>
    </lineage>
</organism>
<keyword evidence="2" id="KW-1185">Reference proteome</keyword>
<protein>
    <submittedName>
        <fullName evidence="1">Uncharacterized protein</fullName>
    </submittedName>
</protein>
<name>A0AAP0MMY6_9ROSI</name>
<dbReference type="EMBL" id="JBCGBO010000003">
    <property type="protein sequence ID" value="KAK9213876.1"/>
    <property type="molecule type" value="Genomic_DNA"/>
</dbReference>
<evidence type="ECO:0000313" key="2">
    <source>
        <dbReference type="Proteomes" id="UP001428341"/>
    </source>
</evidence>
<proteinExistence type="predicted"/>
<evidence type="ECO:0000313" key="1">
    <source>
        <dbReference type="EMBL" id="KAK9213876.1"/>
    </source>
</evidence>
<accession>A0AAP0MMY6</accession>
<sequence>MLRYMRYEMRIFRLSIVASGHDGSLIARPSRSGYDEINPLVLSCSCQYPLDLAMLGSGMKLKDGYEDEQKQTDLLRLSVRIEER</sequence>
<comment type="caution">
    <text evidence="1">The sequence shown here is derived from an EMBL/GenBank/DDBJ whole genome shotgun (WGS) entry which is preliminary data.</text>
</comment>
<dbReference type="Proteomes" id="UP001428341">
    <property type="component" value="Unassembled WGS sequence"/>
</dbReference>
<reference evidence="1 2" key="1">
    <citation type="submission" date="2024-05" db="EMBL/GenBank/DDBJ databases">
        <title>Haplotype-resolved chromosome-level genome assembly of Huyou (Citrus changshanensis).</title>
        <authorList>
            <person name="Miao C."/>
            <person name="Chen W."/>
            <person name="Wu Y."/>
            <person name="Wang L."/>
            <person name="Zhao S."/>
            <person name="Grierson D."/>
            <person name="Xu C."/>
            <person name="Chen K."/>
        </authorList>
    </citation>
    <scope>NUCLEOTIDE SEQUENCE [LARGE SCALE GENOMIC DNA]</scope>
    <source>
        <strain evidence="1">01-14</strain>
        <tissue evidence="1">Leaf</tissue>
    </source>
</reference>
<dbReference type="AlphaFoldDB" id="A0AAP0MMY6"/>